<dbReference type="GO" id="GO:0004523">
    <property type="term" value="F:RNA-DNA hybrid ribonuclease activity"/>
    <property type="evidence" value="ECO:0007669"/>
    <property type="project" value="InterPro"/>
</dbReference>
<dbReference type="Proteomes" id="UP001454036">
    <property type="component" value="Unassembled WGS sequence"/>
</dbReference>
<accession>A0AAV3RPZ5</accession>
<gene>
    <name evidence="2" type="ORF">LIER_31136</name>
</gene>
<dbReference type="PANTHER" id="PTHR48475:SF2">
    <property type="entry name" value="RIBONUCLEASE H"/>
    <property type="match status" value="1"/>
</dbReference>
<dbReference type="InterPro" id="IPR002156">
    <property type="entry name" value="RNaseH_domain"/>
</dbReference>
<sequence>MSGVDSAVALHRIHVDPPFHPIKQRKRTFSEEKNVTIREEIANLMKTSAIRELQFPRKISNNRQVFIRPGDFCSQVETIFRVISHSVFTDQPLKKILTSPALSGWMTTWAAELSEFAINYVPRTSIKAHVLVDFLIECTTRQPLKVGRPREPQEPAQIPKWILYVGGARNNKGVGAVIMIQGPDKLKMEYALRFSFEATNNEAEYEAMIAGLMLVKHLGMKRVIVRGDSNLVMDQINGEC</sequence>
<dbReference type="InterPro" id="IPR012337">
    <property type="entry name" value="RNaseH-like_sf"/>
</dbReference>
<dbReference type="SUPFAM" id="SSF53098">
    <property type="entry name" value="Ribonuclease H-like"/>
    <property type="match status" value="1"/>
</dbReference>
<dbReference type="GO" id="GO:0003676">
    <property type="term" value="F:nucleic acid binding"/>
    <property type="evidence" value="ECO:0007669"/>
    <property type="project" value="InterPro"/>
</dbReference>
<evidence type="ECO:0000313" key="3">
    <source>
        <dbReference type="Proteomes" id="UP001454036"/>
    </source>
</evidence>
<keyword evidence="3" id="KW-1185">Reference proteome</keyword>
<comment type="caution">
    <text evidence="2">The sequence shown here is derived from an EMBL/GenBank/DDBJ whole genome shotgun (WGS) entry which is preliminary data.</text>
</comment>
<dbReference type="PANTHER" id="PTHR48475">
    <property type="entry name" value="RIBONUCLEASE H"/>
    <property type="match status" value="1"/>
</dbReference>
<protein>
    <recommendedName>
        <fullName evidence="1">RNase H type-1 domain-containing protein</fullName>
    </recommendedName>
</protein>
<organism evidence="2 3">
    <name type="scientific">Lithospermum erythrorhizon</name>
    <name type="common">Purple gromwell</name>
    <name type="synonym">Lithospermum officinale var. erythrorhizon</name>
    <dbReference type="NCBI Taxonomy" id="34254"/>
    <lineage>
        <taxon>Eukaryota</taxon>
        <taxon>Viridiplantae</taxon>
        <taxon>Streptophyta</taxon>
        <taxon>Embryophyta</taxon>
        <taxon>Tracheophyta</taxon>
        <taxon>Spermatophyta</taxon>
        <taxon>Magnoliopsida</taxon>
        <taxon>eudicotyledons</taxon>
        <taxon>Gunneridae</taxon>
        <taxon>Pentapetalae</taxon>
        <taxon>asterids</taxon>
        <taxon>lamiids</taxon>
        <taxon>Boraginales</taxon>
        <taxon>Boraginaceae</taxon>
        <taxon>Boraginoideae</taxon>
        <taxon>Lithospermeae</taxon>
        <taxon>Lithospermum</taxon>
    </lineage>
</organism>
<feature type="domain" description="RNase H type-1" evidence="1">
    <location>
        <begin position="157"/>
        <end position="240"/>
    </location>
</feature>
<dbReference type="Pfam" id="PF13456">
    <property type="entry name" value="RVT_3"/>
    <property type="match status" value="1"/>
</dbReference>
<dbReference type="PROSITE" id="PS50879">
    <property type="entry name" value="RNASE_H_1"/>
    <property type="match status" value="1"/>
</dbReference>
<evidence type="ECO:0000313" key="2">
    <source>
        <dbReference type="EMBL" id="GAA0183783.1"/>
    </source>
</evidence>
<dbReference type="AlphaFoldDB" id="A0AAV3RPZ5"/>
<dbReference type="Gene3D" id="3.30.420.10">
    <property type="entry name" value="Ribonuclease H-like superfamily/Ribonuclease H"/>
    <property type="match status" value="1"/>
</dbReference>
<proteinExistence type="predicted"/>
<reference evidence="2 3" key="1">
    <citation type="submission" date="2024-01" db="EMBL/GenBank/DDBJ databases">
        <title>The complete chloroplast genome sequence of Lithospermum erythrorhizon: insights into the phylogenetic relationship among Boraginaceae species and the maternal lineages of purple gromwells.</title>
        <authorList>
            <person name="Okada T."/>
            <person name="Watanabe K."/>
        </authorList>
    </citation>
    <scope>NUCLEOTIDE SEQUENCE [LARGE SCALE GENOMIC DNA]</scope>
</reference>
<dbReference type="InterPro" id="IPR036397">
    <property type="entry name" value="RNaseH_sf"/>
</dbReference>
<name>A0AAV3RPZ5_LITER</name>
<evidence type="ECO:0000259" key="1">
    <source>
        <dbReference type="PROSITE" id="PS50879"/>
    </source>
</evidence>
<dbReference type="EMBL" id="BAABME010011449">
    <property type="protein sequence ID" value="GAA0183783.1"/>
    <property type="molecule type" value="Genomic_DNA"/>
</dbReference>